<proteinExistence type="predicted"/>
<sequence length="256" mass="28690">MNVNFYKGAFHRPLVAFIEEAVNLKELRLRVSAPCSYWMNFEDPAADGALVKAISSNTNLDCVVLEGVSFPDSDCKVLAEAAVSGPHLNDLELRCESSDVFLLRHMAPVAASGYSIFRLEVWYHNEAEEEYRAVKEVTIRNSGLVIRAARFVMGDETSYCARALELVSGHPKLVEMLQHRAAASCDEVKEMIRGALCKIAGMNQFMRAAGVIKETVECCVGRDRETQLDELNEYCWMHIRIYLKVADILDPPLARV</sequence>
<reference evidence="1" key="2">
    <citation type="submission" date="2023-03" db="EMBL/GenBank/DDBJ databases">
        <authorList>
            <person name="Thuy-Boun P."/>
        </authorList>
    </citation>
    <scope>NUCLEOTIDE SEQUENCE</scope>
    <source>
        <strain evidence="1">F_SG_1</strain>
        <tissue evidence="1">Salivary glands</tissue>
    </source>
</reference>
<comment type="caution">
    <text evidence="1">The sequence shown here is derived from an EMBL/GenBank/DDBJ whole genome shotgun (WGS) entry which is preliminary data.</text>
</comment>
<name>A0AAQ4DRY8_AMBAM</name>
<reference evidence="1" key="3">
    <citation type="submission" date="2024-02" db="EMBL/GenBank/DDBJ databases">
        <authorList>
            <person name="Mcdaniel E.A."/>
            <person name="Celebi F.M."/>
            <person name="Reiter T."/>
            <person name="Weiss E.C."/>
            <person name="Chou S."/>
        </authorList>
    </citation>
    <scope>NUCLEOTIDE SEQUENCE</scope>
    <source>
        <strain evidence="1">F_SG_1</strain>
        <tissue evidence="1">Salivary glands</tissue>
    </source>
</reference>
<evidence type="ECO:0000313" key="3">
    <source>
        <dbReference type="Proteomes" id="UP001321473"/>
    </source>
</evidence>
<dbReference type="Proteomes" id="UP001321473">
    <property type="component" value="Unassembled WGS sequence"/>
</dbReference>
<gene>
    <name evidence="2" type="ORF">V5799_021785</name>
    <name evidence="1" type="ORF">V5799_032161</name>
</gene>
<protein>
    <submittedName>
        <fullName evidence="1">Uncharacterized protein</fullName>
    </submittedName>
</protein>
<keyword evidence="3" id="KW-1185">Reference proteome</keyword>
<dbReference type="AlphaFoldDB" id="A0AAQ4DRY8"/>
<reference evidence="1 3" key="1">
    <citation type="journal article" date="2023" name="Arcadia Sci">
        <title>De novo assembly of a long-read Amblyomma americanum tick genome.</title>
        <authorList>
            <person name="Chou S."/>
            <person name="Poskanzer K.E."/>
            <person name="Rollins M."/>
            <person name="Thuy-Boun P.S."/>
        </authorList>
    </citation>
    <scope>NUCLEOTIDE SEQUENCE [LARGE SCALE GENOMIC DNA]</scope>
    <source>
        <strain evidence="1">F_SG_1</strain>
        <tissue evidence="1">Salivary glands</tissue>
    </source>
</reference>
<organism evidence="1 3">
    <name type="scientific">Amblyomma americanum</name>
    <name type="common">Lone star tick</name>
    <dbReference type="NCBI Taxonomy" id="6943"/>
    <lineage>
        <taxon>Eukaryota</taxon>
        <taxon>Metazoa</taxon>
        <taxon>Ecdysozoa</taxon>
        <taxon>Arthropoda</taxon>
        <taxon>Chelicerata</taxon>
        <taxon>Arachnida</taxon>
        <taxon>Acari</taxon>
        <taxon>Parasitiformes</taxon>
        <taxon>Ixodida</taxon>
        <taxon>Ixodoidea</taxon>
        <taxon>Ixodidae</taxon>
        <taxon>Amblyomminae</taxon>
        <taxon>Amblyomma</taxon>
    </lineage>
</organism>
<evidence type="ECO:0000313" key="2">
    <source>
        <dbReference type="EMBL" id="KAK8788439.1"/>
    </source>
</evidence>
<accession>A0AAQ4DRY8</accession>
<evidence type="ECO:0000313" key="1">
    <source>
        <dbReference type="EMBL" id="KAK8765228.1"/>
    </source>
</evidence>
<dbReference type="EMBL" id="JARKHS020027586">
    <property type="protein sequence ID" value="KAK8765228.1"/>
    <property type="molecule type" value="Genomic_DNA"/>
</dbReference>
<dbReference type="EMBL" id="JARKHS020000799">
    <property type="protein sequence ID" value="KAK8788439.1"/>
    <property type="molecule type" value="Genomic_DNA"/>
</dbReference>